<evidence type="ECO:0000313" key="2">
    <source>
        <dbReference type="EMBL" id="PIC29055.1"/>
    </source>
</evidence>
<dbReference type="AlphaFoldDB" id="A0A2G5TP24"/>
<proteinExistence type="predicted"/>
<name>A0A2G5TP24_9PELO</name>
<evidence type="ECO:0000256" key="1">
    <source>
        <dbReference type="SAM" id="MobiDB-lite"/>
    </source>
</evidence>
<dbReference type="EMBL" id="PDUG01000005">
    <property type="protein sequence ID" value="PIC29055.1"/>
    <property type="molecule type" value="Genomic_DNA"/>
</dbReference>
<reference evidence="3" key="1">
    <citation type="submission" date="2017-10" db="EMBL/GenBank/DDBJ databases">
        <title>Rapid genome shrinkage in a self-fertile nematode reveals novel sperm competition proteins.</title>
        <authorList>
            <person name="Yin D."/>
            <person name="Schwarz E.M."/>
            <person name="Thomas C.G."/>
            <person name="Felde R.L."/>
            <person name="Korf I.F."/>
            <person name="Cutter A.D."/>
            <person name="Schartner C.M."/>
            <person name="Ralston E.J."/>
            <person name="Meyer B.J."/>
            <person name="Haag E.S."/>
        </authorList>
    </citation>
    <scope>NUCLEOTIDE SEQUENCE [LARGE SCALE GENOMIC DNA]</scope>
    <source>
        <strain evidence="3">JU1422</strain>
    </source>
</reference>
<protein>
    <submittedName>
        <fullName evidence="2">Uncharacterized protein</fullName>
    </submittedName>
</protein>
<organism evidence="2 3">
    <name type="scientific">Caenorhabditis nigoni</name>
    <dbReference type="NCBI Taxonomy" id="1611254"/>
    <lineage>
        <taxon>Eukaryota</taxon>
        <taxon>Metazoa</taxon>
        <taxon>Ecdysozoa</taxon>
        <taxon>Nematoda</taxon>
        <taxon>Chromadorea</taxon>
        <taxon>Rhabditida</taxon>
        <taxon>Rhabditina</taxon>
        <taxon>Rhabditomorpha</taxon>
        <taxon>Rhabditoidea</taxon>
        <taxon>Rhabditidae</taxon>
        <taxon>Peloderinae</taxon>
        <taxon>Caenorhabditis</taxon>
    </lineage>
</organism>
<evidence type="ECO:0000313" key="3">
    <source>
        <dbReference type="Proteomes" id="UP000230233"/>
    </source>
</evidence>
<gene>
    <name evidence="2" type="primary">Cnig_chr_V.g20769</name>
    <name evidence="2" type="ORF">B9Z55_020769</name>
</gene>
<comment type="caution">
    <text evidence="2">The sequence shown here is derived from an EMBL/GenBank/DDBJ whole genome shotgun (WGS) entry which is preliminary data.</text>
</comment>
<feature type="region of interest" description="Disordered" evidence="1">
    <location>
        <begin position="1"/>
        <end position="29"/>
    </location>
</feature>
<dbReference type="OrthoDB" id="10313292at2759"/>
<accession>A0A2G5TP24</accession>
<dbReference type="Proteomes" id="UP000230233">
    <property type="component" value="Chromosome V"/>
</dbReference>
<sequence>MDRLNKMDNKDFDIDHDPKMDKFRVDRKPEQLDTHFGRFDDLKKDMPRMQQEGKCCEKKKDMCCDEEPMDKRRESDVRNKEM</sequence>
<keyword evidence="3" id="KW-1185">Reference proteome</keyword>